<keyword evidence="1" id="KW-0732">Signal</keyword>
<dbReference type="InterPro" id="IPR022409">
    <property type="entry name" value="PKD/Chitinase_dom"/>
</dbReference>
<proteinExistence type="predicted"/>
<evidence type="ECO:0000313" key="3">
    <source>
        <dbReference type="EMBL" id="OEJ99702.1"/>
    </source>
</evidence>
<evidence type="ECO:0000313" key="4">
    <source>
        <dbReference type="Proteomes" id="UP000095552"/>
    </source>
</evidence>
<dbReference type="CDD" id="cd00146">
    <property type="entry name" value="PKD"/>
    <property type="match status" value="1"/>
</dbReference>
<dbReference type="InterPro" id="IPR013783">
    <property type="entry name" value="Ig-like_fold"/>
</dbReference>
<dbReference type="RefSeq" id="WP_069835164.1">
    <property type="nucleotide sequence ID" value="NZ_MDGQ01000005.1"/>
</dbReference>
<dbReference type="OrthoDB" id="1488789at2"/>
<dbReference type="Gene3D" id="2.60.40.10">
    <property type="entry name" value="Immunoglobulins"/>
    <property type="match status" value="1"/>
</dbReference>
<evidence type="ECO:0000259" key="2">
    <source>
        <dbReference type="PROSITE" id="PS50093"/>
    </source>
</evidence>
<dbReference type="Proteomes" id="UP000095552">
    <property type="component" value="Unassembled WGS sequence"/>
</dbReference>
<dbReference type="EMBL" id="MDGQ01000005">
    <property type="protein sequence ID" value="OEJ99702.1"/>
    <property type="molecule type" value="Genomic_DNA"/>
</dbReference>
<feature type="chain" id="PRO_5009185103" description="PKD domain-containing protein" evidence="1">
    <location>
        <begin position="21"/>
        <end position="235"/>
    </location>
</feature>
<comment type="caution">
    <text evidence="3">The sequence shown here is derived from an EMBL/GenBank/DDBJ whole genome shotgun (WGS) entry which is preliminary data.</text>
</comment>
<reference evidence="3 4" key="1">
    <citation type="submission" date="2016-08" db="EMBL/GenBank/DDBJ databases">
        <title>Draft genome of Fabibacter sp. strain SK-8.</title>
        <authorList>
            <person name="Wong S.-K."/>
            <person name="Hamasaki K."/>
            <person name="Yoshizawa S."/>
        </authorList>
    </citation>
    <scope>NUCLEOTIDE SEQUENCE [LARGE SCALE GENOMIC DNA]</scope>
    <source>
        <strain evidence="3 4">SK-8</strain>
    </source>
</reference>
<evidence type="ECO:0000256" key="1">
    <source>
        <dbReference type="SAM" id="SignalP"/>
    </source>
</evidence>
<gene>
    <name evidence="3" type="ORF">BFP71_09025</name>
</gene>
<dbReference type="SUPFAM" id="SSF49299">
    <property type="entry name" value="PKD domain"/>
    <property type="match status" value="1"/>
</dbReference>
<name>A0A1E5SKQ2_9BACT</name>
<feature type="signal peptide" evidence="1">
    <location>
        <begin position="1"/>
        <end position="20"/>
    </location>
</feature>
<dbReference type="Pfam" id="PF18911">
    <property type="entry name" value="PKD_4"/>
    <property type="match status" value="1"/>
</dbReference>
<accession>A0A1E5SKQ2</accession>
<sequence length="235" mass="25820">MKKQLLLAALVIFSACSNNVEPILTEAKFSIDQKFLEVGSELTLTNQSDNAKEILWTFGDGTQSTAISPTHTYSSTGEFNITLETKSETGSIDTFQETVTVGNLVFTSLELNKLSEACANEVSHGATLKLVLHDLSKPEADTIALDEGLRPENLPYVLDFSEDLDLEIRNNNWEICLLTENIVNNQQEFRSFLCVGINPRIVYRTSVDPTIGEGGMNLGNANTNSVNMVLKAAIR</sequence>
<organism evidence="3 4">
    <name type="scientific">Roseivirga misakiensis</name>
    <dbReference type="NCBI Taxonomy" id="1563681"/>
    <lineage>
        <taxon>Bacteria</taxon>
        <taxon>Pseudomonadati</taxon>
        <taxon>Bacteroidota</taxon>
        <taxon>Cytophagia</taxon>
        <taxon>Cytophagales</taxon>
        <taxon>Roseivirgaceae</taxon>
        <taxon>Roseivirga</taxon>
    </lineage>
</organism>
<dbReference type="AlphaFoldDB" id="A0A1E5SKQ2"/>
<dbReference type="PROSITE" id="PS50093">
    <property type="entry name" value="PKD"/>
    <property type="match status" value="1"/>
</dbReference>
<dbReference type="InterPro" id="IPR000601">
    <property type="entry name" value="PKD_dom"/>
</dbReference>
<dbReference type="PROSITE" id="PS51257">
    <property type="entry name" value="PROKAR_LIPOPROTEIN"/>
    <property type="match status" value="1"/>
</dbReference>
<dbReference type="InterPro" id="IPR035986">
    <property type="entry name" value="PKD_dom_sf"/>
</dbReference>
<protein>
    <recommendedName>
        <fullName evidence="2">PKD domain-containing protein</fullName>
    </recommendedName>
</protein>
<feature type="domain" description="PKD" evidence="2">
    <location>
        <begin position="56"/>
        <end position="101"/>
    </location>
</feature>
<dbReference type="STRING" id="1563681.BFP71_09025"/>
<keyword evidence="4" id="KW-1185">Reference proteome</keyword>
<dbReference type="SMART" id="SM00089">
    <property type="entry name" value="PKD"/>
    <property type="match status" value="1"/>
</dbReference>